<keyword evidence="4 5" id="KW-0472">Membrane</keyword>
<evidence type="ECO:0000256" key="2">
    <source>
        <dbReference type="ARBA" id="ARBA00022692"/>
    </source>
</evidence>
<feature type="domain" description="GtrA/DPMS transmembrane" evidence="6">
    <location>
        <begin position="69"/>
        <end position="196"/>
    </location>
</feature>
<dbReference type="GO" id="GO:0000271">
    <property type="term" value="P:polysaccharide biosynthetic process"/>
    <property type="evidence" value="ECO:0007669"/>
    <property type="project" value="InterPro"/>
</dbReference>
<proteinExistence type="predicted"/>
<dbReference type="RefSeq" id="WP_193436058.1">
    <property type="nucleotide sequence ID" value="NZ_CP063144.1"/>
</dbReference>
<evidence type="ECO:0000256" key="4">
    <source>
        <dbReference type="ARBA" id="ARBA00023136"/>
    </source>
</evidence>
<reference evidence="7 8" key="1">
    <citation type="submission" date="2020-10" db="EMBL/GenBank/DDBJ databases">
        <title>Complete genome sequence of Thermosphaera aggregans strain 3507.</title>
        <authorList>
            <person name="Zayulina K.S."/>
            <person name="Elcheninov A.G."/>
            <person name="Toshchakov S.V."/>
            <person name="Kublanov I.V."/>
            <person name="Kochetkova T.V."/>
        </authorList>
    </citation>
    <scope>NUCLEOTIDE SEQUENCE [LARGE SCALE GENOMIC DNA]</scope>
    <source>
        <strain evidence="7 8">3507</strain>
    </source>
</reference>
<feature type="transmembrane region" description="Helical" evidence="5">
    <location>
        <begin position="70"/>
        <end position="92"/>
    </location>
</feature>
<dbReference type="Pfam" id="PF04138">
    <property type="entry name" value="GtrA_DPMS_TM"/>
    <property type="match status" value="1"/>
</dbReference>
<comment type="subcellular location">
    <subcellularLocation>
        <location evidence="1">Membrane</location>
        <topology evidence="1">Multi-pass membrane protein</topology>
    </subcellularLocation>
</comment>
<evidence type="ECO:0000259" key="6">
    <source>
        <dbReference type="Pfam" id="PF04138"/>
    </source>
</evidence>
<evidence type="ECO:0000256" key="5">
    <source>
        <dbReference type="SAM" id="Phobius"/>
    </source>
</evidence>
<dbReference type="InterPro" id="IPR007267">
    <property type="entry name" value="GtrA_DPMS_TM"/>
</dbReference>
<dbReference type="GeneID" id="59455047"/>
<keyword evidence="2 5" id="KW-0812">Transmembrane</keyword>
<keyword evidence="8" id="KW-1185">Reference proteome</keyword>
<evidence type="ECO:0000256" key="3">
    <source>
        <dbReference type="ARBA" id="ARBA00022989"/>
    </source>
</evidence>
<name>A0A7M1URV9_9CREN</name>
<dbReference type="KEGG" id="tcs:IMZ38_06475"/>
<dbReference type="OrthoDB" id="44002at2157"/>
<evidence type="ECO:0000256" key="1">
    <source>
        <dbReference type="ARBA" id="ARBA00004141"/>
    </source>
</evidence>
<accession>A0A7M1URV9</accession>
<organism evidence="7 8">
    <name type="scientific">Thermosphaera chiliense</name>
    <dbReference type="NCBI Taxonomy" id="3402707"/>
    <lineage>
        <taxon>Archaea</taxon>
        <taxon>Thermoproteota</taxon>
        <taxon>Thermoprotei</taxon>
        <taxon>Desulfurococcales</taxon>
        <taxon>Desulfurococcaceae</taxon>
        <taxon>Thermosphaera</taxon>
    </lineage>
</organism>
<gene>
    <name evidence="7" type="ORF">IMZ38_06475</name>
</gene>
<dbReference type="GO" id="GO:0016020">
    <property type="term" value="C:membrane"/>
    <property type="evidence" value="ECO:0007669"/>
    <property type="project" value="UniProtKB-SubCell"/>
</dbReference>
<feature type="transmembrane region" description="Helical" evidence="5">
    <location>
        <begin position="143"/>
        <end position="164"/>
    </location>
</feature>
<keyword evidence="3 5" id="KW-1133">Transmembrane helix</keyword>
<evidence type="ECO:0000313" key="7">
    <source>
        <dbReference type="EMBL" id="QOR94257.1"/>
    </source>
</evidence>
<dbReference type="AlphaFoldDB" id="A0A7M1URV9"/>
<feature type="transmembrane region" description="Helical" evidence="5">
    <location>
        <begin position="170"/>
        <end position="194"/>
    </location>
</feature>
<dbReference type="EMBL" id="CP063144">
    <property type="protein sequence ID" value="QOR94257.1"/>
    <property type="molecule type" value="Genomic_DNA"/>
</dbReference>
<protein>
    <submittedName>
        <fullName evidence="7">GtrA family protein</fullName>
    </submittedName>
</protein>
<sequence length="201" mass="22392">MNSLKRLEKPGFEKPIGIVVSNKDEVILEKHCCEALKISLNLEDANRVVRSVLPVFIALPLIEPLRVMKFVVVGVAGSVVNLAVAQFVFNLFTSIGVFELIKNPVSSLAGFESSVLFNFILHERWTFADTDIDRGFRNVFARLVKYHGASIASFSSQILLATFLPILLGVVFWLAQLTGIIVGFALNFILGYVYTWSRSRV</sequence>
<dbReference type="Proteomes" id="UP000593766">
    <property type="component" value="Chromosome"/>
</dbReference>
<evidence type="ECO:0000313" key="8">
    <source>
        <dbReference type="Proteomes" id="UP000593766"/>
    </source>
</evidence>